<dbReference type="Proteomes" id="UP000716291">
    <property type="component" value="Unassembled WGS sequence"/>
</dbReference>
<comment type="caution">
    <text evidence="2">The sequence shown here is derived from an EMBL/GenBank/DDBJ whole genome shotgun (WGS) entry which is preliminary data.</text>
</comment>
<evidence type="ECO:0000256" key="1">
    <source>
        <dbReference type="SAM" id="MobiDB-lite"/>
    </source>
</evidence>
<proteinExistence type="predicted"/>
<dbReference type="EMBL" id="JAANQT010013462">
    <property type="protein sequence ID" value="KAG1273188.1"/>
    <property type="molecule type" value="Genomic_DNA"/>
</dbReference>
<sequence>MRRHRHPRVQGRHDLAAGTGGHRPLRAGPGRHHRGGGEAGLHRAPDEGTVLQLAGQLGPAPVHRRQVRRER</sequence>
<feature type="compositionally biased region" description="Basic residues" evidence="1">
    <location>
        <begin position="1"/>
        <end position="10"/>
    </location>
</feature>
<reference evidence="2" key="1">
    <citation type="journal article" date="2020" name="Microb. Genom.">
        <title>Genetic diversity of clinical and environmental Mucorales isolates obtained from an investigation of mucormycosis cases among solid organ transplant recipients.</title>
        <authorList>
            <person name="Nguyen M.H."/>
            <person name="Kaul D."/>
            <person name="Muto C."/>
            <person name="Cheng S.J."/>
            <person name="Richter R.A."/>
            <person name="Bruno V.M."/>
            <person name="Liu G."/>
            <person name="Beyhan S."/>
            <person name="Sundermann A.J."/>
            <person name="Mounaud S."/>
            <person name="Pasculle A.W."/>
            <person name="Nierman W.C."/>
            <person name="Driscoll E."/>
            <person name="Cumbie R."/>
            <person name="Clancy C.J."/>
            <person name="Dupont C.L."/>
        </authorList>
    </citation>
    <scope>NUCLEOTIDE SEQUENCE</scope>
    <source>
        <strain evidence="2">GL11</strain>
    </source>
</reference>
<feature type="region of interest" description="Disordered" evidence="1">
    <location>
        <begin position="1"/>
        <end position="43"/>
    </location>
</feature>
<gene>
    <name evidence="2" type="ORF">G6F64_015397</name>
</gene>
<accession>A0A9P6WRK3</accession>
<organism evidence="2 3">
    <name type="scientific">Rhizopus oryzae</name>
    <name type="common">Mucormycosis agent</name>
    <name type="synonym">Rhizopus arrhizus var. delemar</name>
    <dbReference type="NCBI Taxonomy" id="64495"/>
    <lineage>
        <taxon>Eukaryota</taxon>
        <taxon>Fungi</taxon>
        <taxon>Fungi incertae sedis</taxon>
        <taxon>Mucoromycota</taxon>
        <taxon>Mucoromycotina</taxon>
        <taxon>Mucoromycetes</taxon>
        <taxon>Mucorales</taxon>
        <taxon>Mucorineae</taxon>
        <taxon>Rhizopodaceae</taxon>
        <taxon>Rhizopus</taxon>
    </lineage>
</organism>
<evidence type="ECO:0000313" key="3">
    <source>
        <dbReference type="Proteomes" id="UP000716291"/>
    </source>
</evidence>
<protein>
    <submittedName>
        <fullName evidence="2">Uncharacterized protein</fullName>
    </submittedName>
</protein>
<name>A0A9P6WRK3_RHIOR</name>
<feature type="compositionally biased region" description="Basic residues" evidence="1">
    <location>
        <begin position="23"/>
        <end position="34"/>
    </location>
</feature>
<keyword evidence="3" id="KW-1185">Reference proteome</keyword>
<evidence type="ECO:0000313" key="2">
    <source>
        <dbReference type="EMBL" id="KAG1273188.1"/>
    </source>
</evidence>
<dbReference type="AlphaFoldDB" id="A0A9P6WRK3"/>